<dbReference type="AlphaFoldDB" id="A0A857F5J2"/>
<dbReference type="Pfam" id="PF03992">
    <property type="entry name" value="ABM"/>
    <property type="match status" value="1"/>
</dbReference>
<dbReference type="EMBL" id="CP043727">
    <property type="protein sequence ID" value="QHB33989.1"/>
    <property type="molecule type" value="Genomic_DNA"/>
</dbReference>
<dbReference type="Gene3D" id="3.30.70.100">
    <property type="match status" value="1"/>
</dbReference>
<evidence type="ECO:0000313" key="3">
    <source>
        <dbReference type="Proteomes" id="UP000464402"/>
    </source>
</evidence>
<organism evidence="2 3">
    <name type="scientific">Yersinia canariae</name>
    <dbReference type="NCBI Taxonomy" id="2607663"/>
    <lineage>
        <taxon>Bacteria</taxon>
        <taxon>Pseudomonadati</taxon>
        <taxon>Pseudomonadota</taxon>
        <taxon>Gammaproteobacteria</taxon>
        <taxon>Enterobacterales</taxon>
        <taxon>Yersiniaceae</taxon>
        <taxon>Yersinia</taxon>
    </lineage>
</organism>
<sequence>MITVFAEIRVKPGRRQAVLDAIEKLIPAVLAEEGYGGIIGFF</sequence>
<gene>
    <name evidence="2" type="ORF">F0T03_18715</name>
</gene>
<evidence type="ECO:0000259" key="1">
    <source>
        <dbReference type="Pfam" id="PF03992"/>
    </source>
</evidence>
<dbReference type="KEGG" id="yca:F0T03_18715"/>
<feature type="domain" description="ABM" evidence="1">
    <location>
        <begin position="1"/>
        <end position="35"/>
    </location>
</feature>
<reference evidence="3" key="1">
    <citation type="submission" date="2019-09" db="EMBL/GenBank/DDBJ databases">
        <title>Yersinia canariae sp. nov., isolated from a human yersiniosis case.</title>
        <authorList>
            <person name="Nguyen S.V."/>
            <person name="Greig D."/>
            <person name="Hurley D."/>
            <person name="Cao Y."/>
            <person name="McCabe E."/>
            <person name="Mitchell M."/>
            <person name="Jenkins C."/>
            <person name="Fanning S."/>
        </authorList>
    </citation>
    <scope>NUCLEOTIDE SEQUENCE [LARGE SCALE GENOMIC DNA]</scope>
    <source>
        <strain evidence="3">NCTC 14382</strain>
    </source>
</reference>
<dbReference type="SUPFAM" id="SSF54909">
    <property type="entry name" value="Dimeric alpha+beta barrel"/>
    <property type="match status" value="1"/>
</dbReference>
<dbReference type="Proteomes" id="UP000464402">
    <property type="component" value="Chromosome"/>
</dbReference>
<name>A0A857F5J2_9GAMM</name>
<dbReference type="InterPro" id="IPR007138">
    <property type="entry name" value="ABM_dom"/>
</dbReference>
<protein>
    <recommendedName>
        <fullName evidence="1">ABM domain-containing protein</fullName>
    </recommendedName>
</protein>
<evidence type="ECO:0000313" key="2">
    <source>
        <dbReference type="EMBL" id="QHB33989.1"/>
    </source>
</evidence>
<dbReference type="InterPro" id="IPR011008">
    <property type="entry name" value="Dimeric_a/b-barrel"/>
</dbReference>
<proteinExistence type="predicted"/>
<accession>A0A857F5J2</accession>
<keyword evidence="3" id="KW-1185">Reference proteome</keyword>